<dbReference type="AlphaFoldDB" id="K4AKD6"/>
<dbReference type="PANTHER" id="PTHR31391:SF99">
    <property type="entry name" value="B3 DOMAIN-CONTAINING PROTEIN OS06G0194400"/>
    <property type="match status" value="1"/>
</dbReference>
<evidence type="ECO:0000256" key="4">
    <source>
        <dbReference type="ARBA" id="ARBA00023163"/>
    </source>
</evidence>
<protein>
    <recommendedName>
        <fullName evidence="7">TF-B3 domain-containing protein</fullName>
    </recommendedName>
</protein>
<feature type="domain" description="TF-B3" evidence="7">
    <location>
        <begin position="128"/>
        <end position="182"/>
    </location>
</feature>
<feature type="compositionally biased region" description="Basic residues" evidence="6">
    <location>
        <begin position="40"/>
        <end position="49"/>
    </location>
</feature>
<comment type="subcellular location">
    <subcellularLocation>
        <location evidence="1">Nucleus</location>
    </subcellularLocation>
</comment>
<feature type="region of interest" description="Disordered" evidence="6">
    <location>
        <begin position="36"/>
        <end position="70"/>
    </location>
</feature>
<dbReference type="InParanoid" id="K4AKD6"/>
<evidence type="ECO:0000256" key="2">
    <source>
        <dbReference type="ARBA" id="ARBA00023015"/>
    </source>
</evidence>
<dbReference type="EMBL" id="AGNK02005922">
    <property type="status" value="NOT_ANNOTATED_CDS"/>
    <property type="molecule type" value="Genomic_DNA"/>
</dbReference>
<dbReference type="PROSITE" id="PS50863">
    <property type="entry name" value="B3"/>
    <property type="match status" value="1"/>
</dbReference>
<dbReference type="HOGENOM" id="CLU_058918_1_0_1"/>
<keyword evidence="2" id="KW-0805">Transcription regulation</keyword>
<dbReference type="Gramene" id="KQK90326">
    <property type="protein sequence ID" value="KQK90326"/>
    <property type="gene ID" value="SETIT_039359mg"/>
</dbReference>
<sequence length="182" mass="20781">MADAARYEVQRRRQIEENKRRIEELGLRHLAAAAMPPKAKQLKLKHKARAPGAAAPPRRSGRVANLPDQPDYRENVKKKIVIGPTAAERSYAIAKAKAKELEGELRADYPTFLKTVSKEHLPEHGKVITLVDEEDDEFDVQYYKGPNDRGYCITSWRGFATDHKLDDGDCLVFQLIQQRKFK</sequence>
<reference evidence="8" key="2">
    <citation type="submission" date="2018-08" db="UniProtKB">
        <authorList>
            <consortium name="EnsemblPlants"/>
        </authorList>
    </citation>
    <scope>IDENTIFICATION</scope>
    <source>
        <strain evidence="8">Yugu1</strain>
    </source>
</reference>
<dbReference type="STRING" id="4555.K4AKD6"/>
<dbReference type="InterPro" id="IPR044837">
    <property type="entry name" value="REM16-like"/>
</dbReference>
<dbReference type="InterPro" id="IPR015300">
    <property type="entry name" value="DNA-bd_pseudobarrel_sf"/>
</dbReference>
<keyword evidence="5" id="KW-0539">Nucleus</keyword>
<dbReference type="Proteomes" id="UP000004995">
    <property type="component" value="Unassembled WGS sequence"/>
</dbReference>
<keyword evidence="3" id="KW-0238">DNA-binding</keyword>
<evidence type="ECO:0000313" key="8">
    <source>
        <dbReference type="EnsemblPlants" id="KQK90326"/>
    </source>
</evidence>
<name>K4AKD6_SETIT</name>
<evidence type="ECO:0000313" key="9">
    <source>
        <dbReference type="Proteomes" id="UP000004995"/>
    </source>
</evidence>
<keyword evidence="9" id="KW-1185">Reference proteome</keyword>
<proteinExistence type="predicted"/>
<reference evidence="9" key="1">
    <citation type="journal article" date="2012" name="Nat. Biotechnol.">
        <title>Reference genome sequence of the model plant Setaria.</title>
        <authorList>
            <person name="Bennetzen J.L."/>
            <person name="Schmutz J."/>
            <person name="Wang H."/>
            <person name="Percifield R."/>
            <person name="Hawkins J."/>
            <person name="Pontaroli A.C."/>
            <person name="Estep M."/>
            <person name="Feng L."/>
            <person name="Vaughn J.N."/>
            <person name="Grimwood J."/>
            <person name="Jenkins J."/>
            <person name="Barry K."/>
            <person name="Lindquist E."/>
            <person name="Hellsten U."/>
            <person name="Deshpande S."/>
            <person name="Wang X."/>
            <person name="Wu X."/>
            <person name="Mitros T."/>
            <person name="Triplett J."/>
            <person name="Yang X."/>
            <person name="Ye C.Y."/>
            <person name="Mauro-Herrera M."/>
            <person name="Wang L."/>
            <person name="Li P."/>
            <person name="Sharma M."/>
            <person name="Sharma R."/>
            <person name="Ronald P.C."/>
            <person name="Panaud O."/>
            <person name="Kellogg E.A."/>
            <person name="Brutnell T.P."/>
            <person name="Doust A.N."/>
            <person name="Tuskan G.A."/>
            <person name="Rokhsar D."/>
            <person name="Devos K.M."/>
        </authorList>
    </citation>
    <scope>NUCLEOTIDE SEQUENCE [LARGE SCALE GENOMIC DNA]</scope>
    <source>
        <strain evidence="9">cv. Yugu1</strain>
    </source>
</reference>
<evidence type="ECO:0000256" key="1">
    <source>
        <dbReference type="ARBA" id="ARBA00004123"/>
    </source>
</evidence>
<evidence type="ECO:0000256" key="3">
    <source>
        <dbReference type="ARBA" id="ARBA00023125"/>
    </source>
</evidence>
<dbReference type="Gene3D" id="2.40.330.10">
    <property type="entry name" value="DNA-binding pseudobarrel domain"/>
    <property type="match status" value="1"/>
</dbReference>
<dbReference type="GO" id="GO:0005634">
    <property type="term" value="C:nucleus"/>
    <property type="evidence" value="ECO:0007669"/>
    <property type="project" value="UniProtKB-SubCell"/>
</dbReference>
<keyword evidence="4" id="KW-0804">Transcription</keyword>
<evidence type="ECO:0000256" key="5">
    <source>
        <dbReference type="ARBA" id="ARBA00023242"/>
    </source>
</evidence>
<dbReference type="eggNOG" id="KOG1216">
    <property type="taxonomic scope" value="Eukaryota"/>
</dbReference>
<evidence type="ECO:0000256" key="6">
    <source>
        <dbReference type="SAM" id="MobiDB-lite"/>
    </source>
</evidence>
<accession>K4AKD6</accession>
<organism evidence="8 9">
    <name type="scientific">Setaria italica</name>
    <name type="common">Foxtail millet</name>
    <name type="synonym">Panicum italicum</name>
    <dbReference type="NCBI Taxonomy" id="4555"/>
    <lineage>
        <taxon>Eukaryota</taxon>
        <taxon>Viridiplantae</taxon>
        <taxon>Streptophyta</taxon>
        <taxon>Embryophyta</taxon>
        <taxon>Tracheophyta</taxon>
        <taxon>Spermatophyta</taxon>
        <taxon>Magnoliopsida</taxon>
        <taxon>Liliopsida</taxon>
        <taxon>Poales</taxon>
        <taxon>Poaceae</taxon>
        <taxon>PACMAD clade</taxon>
        <taxon>Panicoideae</taxon>
        <taxon>Panicodae</taxon>
        <taxon>Paniceae</taxon>
        <taxon>Cenchrinae</taxon>
        <taxon>Setaria</taxon>
    </lineage>
</organism>
<evidence type="ECO:0000259" key="7">
    <source>
        <dbReference type="PROSITE" id="PS50863"/>
    </source>
</evidence>
<dbReference type="CDD" id="cd10017">
    <property type="entry name" value="B3_DNA"/>
    <property type="match status" value="1"/>
</dbReference>
<dbReference type="Pfam" id="PF02362">
    <property type="entry name" value="B3"/>
    <property type="match status" value="1"/>
</dbReference>
<dbReference type="SUPFAM" id="SSF101936">
    <property type="entry name" value="DNA-binding pseudobarrel domain"/>
    <property type="match status" value="1"/>
</dbReference>
<dbReference type="GO" id="GO:0003677">
    <property type="term" value="F:DNA binding"/>
    <property type="evidence" value="ECO:0007669"/>
    <property type="project" value="UniProtKB-KW"/>
</dbReference>
<dbReference type="PANTHER" id="PTHR31391">
    <property type="entry name" value="B3 DOMAIN-CONTAINING PROTEIN OS11G0197600-RELATED"/>
    <property type="match status" value="1"/>
</dbReference>
<dbReference type="EnsemblPlants" id="KQK90326">
    <property type="protein sequence ID" value="KQK90326"/>
    <property type="gene ID" value="SETIT_039359mg"/>
</dbReference>
<dbReference type="InterPro" id="IPR003340">
    <property type="entry name" value="B3_DNA-bd"/>
</dbReference>